<evidence type="ECO:0000313" key="2">
    <source>
        <dbReference type="Proteomes" id="UP000054995"/>
    </source>
</evidence>
<accession>A0A0V1FAG4</accession>
<evidence type="ECO:0000313" key="1">
    <source>
        <dbReference type="EMBL" id="KRY82987.1"/>
    </source>
</evidence>
<protein>
    <submittedName>
        <fullName evidence="1">Uncharacterized protein</fullName>
    </submittedName>
</protein>
<name>A0A0V1FAG4_TRIPS</name>
<sequence>MQWLLPEYAGTVLLLPHLQGGTLESRTPLFSLYRMLIRVIACLKQALRIILLFLNVTKST</sequence>
<proteinExistence type="predicted"/>
<keyword evidence="2" id="KW-1185">Reference proteome</keyword>
<reference evidence="1 2" key="1">
    <citation type="submission" date="2015-01" db="EMBL/GenBank/DDBJ databases">
        <title>Evolution of Trichinella species and genotypes.</title>
        <authorList>
            <person name="Korhonen P.K."/>
            <person name="Edoardo P."/>
            <person name="Giuseppe L.R."/>
            <person name="Gasser R.B."/>
        </authorList>
    </citation>
    <scope>NUCLEOTIDE SEQUENCE [LARGE SCALE GENOMIC DNA]</scope>
    <source>
        <strain evidence="1">ISS470</strain>
    </source>
</reference>
<dbReference type="Proteomes" id="UP000054995">
    <property type="component" value="Unassembled WGS sequence"/>
</dbReference>
<organism evidence="1 2">
    <name type="scientific">Trichinella pseudospiralis</name>
    <name type="common">Parasitic roundworm</name>
    <dbReference type="NCBI Taxonomy" id="6337"/>
    <lineage>
        <taxon>Eukaryota</taxon>
        <taxon>Metazoa</taxon>
        <taxon>Ecdysozoa</taxon>
        <taxon>Nematoda</taxon>
        <taxon>Enoplea</taxon>
        <taxon>Dorylaimia</taxon>
        <taxon>Trichinellida</taxon>
        <taxon>Trichinellidae</taxon>
        <taxon>Trichinella</taxon>
    </lineage>
</organism>
<dbReference type="AlphaFoldDB" id="A0A0V1FAG4"/>
<comment type="caution">
    <text evidence="1">The sequence shown here is derived from an EMBL/GenBank/DDBJ whole genome shotgun (WGS) entry which is preliminary data.</text>
</comment>
<gene>
    <name evidence="1" type="ORF">T4D_13217</name>
</gene>
<dbReference type="EMBL" id="JYDT01000154">
    <property type="protein sequence ID" value="KRY82987.1"/>
    <property type="molecule type" value="Genomic_DNA"/>
</dbReference>